<dbReference type="SFLD" id="SFLDG01019">
    <property type="entry name" value="Terpene_Cyclase_Like_1_C_Termi"/>
    <property type="match status" value="1"/>
</dbReference>
<keyword evidence="5" id="KW-0464">Manganese</keyword>
<comment type="cofactor">
    <cofactor evidence="2">
        <name>Mg(2+)</name>
        <dbReference type="ChEBI" id="CHEBI:18420"/>
    </cofactor>
</comment>
<keyword evidence="6" id="KW-0456">Lyase</keyword>
<feature type="domain" description="Terpene synthase N-terminal" evidence="8">
    <location>
        <begin position="73"/>
        <end position="249"/>
    </location>
</feature>
<dbReference type="Pfam" id="PF03936">
    <property type="entry name" value="Terpene_synth_C"/>
    <property type="match status" value="1"/>
</dbReference>
<dbReference type="FunFam" id="1.10.600.10:FF:000007">
    <property type="entry name" value="Isoprene synthase, chloroplastic"/>
    <property type="match status" value="1"/>
</dbReference>
<sequence length="603" mass="70398">MEASKCFGPRTLPIIHNVPLCLKTNFSLFPRCLLQSQSLSSKKSTKHDLFRVKAETSGDLENTRPLTYYSPSLWGDHFLSVPIDESKFEALEKEIESVFKPKVRDMLMSPHSSDKERIRLIHLLISLGIAYYYENEIEEILHKAYGKLACLISDEDDLETIAIMFEVFRLYGHKMPCDVFERFKSEDGKFKESLVGDVRGLLQMYEAAHLGAPSEDIMDEALSFARYHLESLVSHETSSNLFNHVQNELYRARYHSIEILVARQYISFYEQEEDHDETLLRFSKLNFNFCQMHYVKDLKIVTRWWKELGIASKLPYSIRERNVEVYLGSLGMFFEPRYSLARIFSAKLTMILTVVDDTCDSYATLPEVKSLHDAFHRWDLRAMEELPRYMRIIYQSVFETVEDIDREMIARGKHGRLQLTIDEIKSLMIWYLGIAKWARSDQVPSFEDYMEIGTPSSALDDLASYGFIAMDDCDQKKLKEWFYSKPKIFHALNALFRIRNDIVTFEQEMSRGEVANGVNCYMKQHGVTKEAAVEELRKMERENYKIMIEEFMTSKAMPRQILVRPVNIARVMDLYYKEADGFGHPDQKLLQLIASLFLHPIPL</sequence>
<evidence type="ECO:0000259" key="8">
    <source>
        <dbReference type="Pfam" id="PF01397"/>
    </source>
</evidence>
<dbReference type="SFLD" id="SFLDS00005">
    <property type="entry name" value="Isoprenoid_Synthase_Type_I"/>
    <property type="match status" value="1"/>
</dbReference>
<evidence type="ECO:0000313" key="10">
    <source>
        <dbReference type="EMBL" id="OAP04716.1"/>
    </source>
</evidence>
<dbReference type="Gene3D" id="1.50.10.130">
    <property type="entry name" value="Terpene synthase, N-terminal domain"/>
    <property type="match status" value="1"/>
</dbReference>
<comment type="caution">
    <text evidence="10">The sequence shown here is derived from an EMBL/GenBank/DDBJ whole genome shotgun (WGS) entry which is preliminary data.</text>
</comment>
<evidence type="ECO:0000313" key="11">
    <source>
        <dbReference type="Proteomes" id="UP000078284"/>
    </source>
</evidence>
<proteinExistence type="inferred from homology"/>
<dbReference type="SUPFAM" id="SSF48576">
    <property type="entry name" value="Terpenoid synthases"/>
    <property type="match status" value="1"/>
</dbReference>
<evidence type="ECO:0000256" key="5">
    <source>
        <dbReference type="ARBA" id="ARBA00023211"/>
    </source>
</evidence>
<dbReference type="InterPro" id="IPR036965">
    <property type="entry name" value="Terpene_synth_N_sf"/>
</dbReference>
<evidence type="ECO:0000256" key="2">
    <source>
        <dbReference type="ARBA" id="ARBA00001946"/>
    </source>
</evidence>
<comment type="similarity">
    <text evidence="7">Belongs to the terpene synthase family. Tpsa subfamily.</text>
</comment>
<dbReference type="GO" id="GO:0010333">
    <property type="term" value="F:terpene synthase activity"/>
    <property type="evidence" value="ECO:0007669"/>
    <property type="project" value="InterPro"/>
</dbReference>
<dbReference type="SUPFAM" id="SSF48239">
    <property type="entry name" value="Terpenoid cyclases/Protein prenyltransferases"/>
    <property type="match status" value="1"/>
</dbReference>
<dbReference type="PANTHER" id="PTHR31225">
    <property type="entry name" value="OS04G0344100 PROTEIN-RELATED"/>
    <property type="match status" value="1"/>
</dbReference>
<gene>
    <name evidence="10" type="ordered locus">AXX17_At3g32380</name>
</gene>
<dbReference type="InterPro" id="IPR001906">
    <property type="entry name" value="Terpene_synth_N"/>
</dbReference>
<protein>
    <submittedName>
        <fullName evidence="10">Uncharacterized protein</fullName>
    </submittedName>
</protein>
<dbReference type="GO" id="GO:0000287">
    <property type="term" value="F:magnesium ion binding"/>
    <property type="evidence" value="ECO:0007669"/>
    <property type="project" value="InterPro"/>
</dbReference>
<dbReference type="Pfam" id="PF01397">
    <property type="entry name" value="Terpene_synth"/>
    <property type="match status" value="1"/>
</dbReference>
<dbReference type="EMBL" id="LUHQ01000003">
    <property type="protein sequence ID" value="OAP04716.1"/>
    <property type="molecule type" value="Genomic_DNA"/>
</dbReference>
<dbReference type="Proteomes" id="UP000078284">
    <property type="component" value="Chromosome 3"/>
</dbReference>
<dbReference type="InterPro" id="IPR044814">
    <property type="entry name" value="Terpene_cyclase_plant_C1"/>
</dbReference>
<evidence type="ECO:0000256" key="1">
    <source>
        <dbReference type="ARBA" id="ARBA00001936"/>
    </source>
</evidence>
<dbReference type="AlphaFoldDB" id="A0A178VFS8"/>
<feature type="domain" description="Terpene synthase metal-binding" evidence="9">
    <location>
        <begin position="306"/>
        <end position="545"/>
    </location>
</feature>
<evidence type="ECO:0000256" key="6">
    <source>
        <dbReference type="ARBA" id="ARBA00023239"/>
    </source>
</evidence>
<keyword evidence="3" id="KW-0479">Metal-binding</keyword>
<dbReference type="Gene3D" id="1.10.600.10">
    <property type="entry name" value="Farnesyl Diphosphate Synthase"/>
    <property type="match status" value="1"/>
</dbReference>
<dbReference type="InterPro" id="IPR008949">
    <property type="entry name" value="Isoprenoid_synthase_dom_sf"/>
</dbReference>
<dbReference type="GO" id="GO:0016102">
    <property type="term" value="P:diterpenoid biosynthetic process"/>
    <property type="evidence" value="ECO:0007669"/>
    <property type="project" value="InterPro"/>
</dbReference>
<organism evidence="10 11">
    <name type="scientific">Arabidopsis thaliana</name>
    <name type="common">Mouse-ear cress</name>
    <dbReference type="NCBI Taxonomy" id="3702"/>
    <lineage>
        <taxon>Eukaryota</taxon>
        <taxon>Viridiplantae</taxon>
        <taxon>Streptophyta</taxon>
        <taxon>Embryophyta</taxon>
        <taxon>Tracheophyta</taxon>
        <taxon>Spermatophyta</taxon>
        <taxon>Magnoliopsida</taxon>
        <taxon>eudicotyledons</taxon>
        <taxon>Gunneridae</taxon>
        <taxon>Pentapetalae</taxon>
        <taxon>rosids</taxon>
        <taxon>malvids</taxon>
        <taxon>Brassicales</taxon>
        <taxon>Brassicaceae</taxon>
        <taxon>Camelineae</taxon>
        <taxon>Arabidopsis</taxon>
    </lineage>
</organism>
<evidence type="ECO:0000256" key="7">
    <source>
        <dbReference type="ARBA" id="ARBA00038405"/>
    </source>
</evidence>
<dbReference type="CDD" id="cd00684">
    <property type="entry name" value="Terpene_cyclase_plant_C1"/>
    <property type="match status" value="1"/>
</dbReference>
<evidence type="ECO:0000256" key="4">
    <source>
        <dbReference type="ARBA" id="ARBA00022842"/>
    </source>
</evidence>
<reference evidence="11" key="1">
    <citation type="journal article" date="2016" name="Proc. Natl. Acad. Sci. U.S.A.">
        <title>Chromosome-level assembly of Arabidopsis thaliana Ler reveals the extent of translocation and inversion polymorphisms.</title>
        <authorList>
            <person name="Zapata L."/>
            <person name="Ding J."/>
            <person name="Willing E.M."/>
            <person name="Hartwig B."/>
            <person name="Bezdan D."/>
            <person name="Jiao W.B."/>
            <person name="Patel V."/>
            <person name="Velikkakam James G."/>
            <person name="Koornneef M."/>
            <person name="Ossowski S."/>
            <person name="Schneeberger K."/>
        </authorList>
    </citation>
    <scope>NUCLEOTIDE SEQUENCE [LARGE SCALE GENOMIC DNA]</scope>
    <source>
        <strain evidence="11">cv. Landsberg erecta</strain>
    </source>
</reference>
<dbReference type="FunFam" id="1.50.10.130:FF:000001">
    <property type="entry name" value="Isoprene synthase, chloroplastic"/>
    <property type="match status" value="1"/>
</dbReference>
<keyword evidence="4" id="KW-0460">Magnesium</keyword>
<name>A0A178VFS8_ARATH</name>
<evidence type="ECO:0000256" key="3">
    <source>
        <dbReference type="ARBA" id="ARBA00022723"/>
    </source>
</evidence>
<dbReference type="InterPro" id="IPR008930">
    <property type="entry name" value="Terpenoid_cyclase/PrenylTrfase"/>
</dbReference>
<comment type="cofactor">
    <cofactor evidence="1">
        <name>Mn(2+)</name>
        <dbReference type="ChEBI" id="CHEBI:29035"/>
    </cofactor>
</comment>
<dbReference type="InterPro" id="IPR034741">
    <property type="entry name" value="Terpene_cyclase-like_1_C"/>
</dbReference>
<dbReference type="InterPro" id="IPR005630">
    <property type="entry name" value="Terpene_synthase_metal-bd"/>
</dbReference>
<dbReference type="PANTHER" id="PTHR31225:SF93">
    <property type="entry name" value="ALPHA-HUMULENE_(-)-(E)-BETA-CARYOPHYLLENE SYNTHASE"/>
    <property type="match status" value="1"/>
</dbReference>
<accession>A0A178VFS8</accession>
<evidence type="ECO:0000259" key="9">
    <source>
        <dbReference type="Pfam" id="PF03936"/>
    </source>
</evidence>
<dbReference type="InterPro" id="IPR050148">
    <property type="entry name" value="Terpene_synthase-like"/>
</dbReference>
<dbReference type="ExpressionAtlas" id="A0A178VFS8">
    <property type="expression patterns" value="baseline and differential"/>
</dbReference>